<accession>D0LA44</accession>
<name>D0LA44_GORB4</name>
<proteinExistence type="predicted"/>
<dbReference type="eggNOG" id="ENOG5030KVN">
    <property type="taxonomic scope" value="Bacteria"/>
</dbReference>
<keyword evidence="1" id="KW-0732">Signal</keyword>
<reference evidence="2 3" key="2">
    <citation type="journal article" date="2010" name="Stand. Genomic Sci.">
        <title>Complete genome sequence of Gordonia bronchialis type strain (3410).</title>
        <authorList>
            <person name="Ivanova N."/>
            <person name="Sikorski J."/>
            <person name="Jando M."/>
            <person name="Lapidus A."/>
            <person name="Nolan M."/>
            <person name="Lucas S."/>
            <person name="Del Rio T.G."/>
            <person name="Tice H."/>
            <person name="Copeland A."/>
            <person name="Cheng J.F."/>
            <person name="Chen F."/>
            <person name="Bruce D."/>
            <person name="Goodwin L."/>
            <person name="Pitluck S."/>
            <person name="Mavromatis K."/>
            <person name="Ovchinnikova G."/>
            <person name="Pati A."/>
            <person name="Chen A."/>
            <person name="Palaniappan K."/>
            <person name="Land M."/>
            <person name="Hauser L."/>
            <person name="Chang Y.J."/>
            <person name="Jeffries C.D."/>
            <person name="Chain P."/>
            <person name="Saunders E."/>
            <person name="Han C."/>
            <person name="Detter J.C."/>
            <person name="Brettin T."/>
            <person name="Rohde M."/>
            <person name="Goker M."/>
            <person name="Bristow J."/>
            <person name="Eisen J.A."/>
            <person name="Markowitz V."/>
            <person name="Hugenholtz P."/>
            <person name="Klenk H.P."/>
            <person name="Kyrpides N.C."/>
        </authorList>
    </citation>
    <scope>NUCLEOTIDE SEQUENCE [LARGE SCALE GENOMIC DNA]</scope>
    <source>
        <strain evidence="3">ATCC 25592 / DSM 43247 / BCRC 13721 / JCM 3198 / KCTC 3076 / NBRC 16047 / NCTC 10667</strain>
    </source>
</reference>
<dbReference type="KEGG" id="gbr:Gbro_0014"/>
<dbReference type="AlphaFoldDB" id="D0LA44"/>
<dbReference type="STRING" id="526226.Gbro_0014"/>
<evidence type="ECO:0000256" key="1">
    <source>
        <dbReference type="SAM" id="SignalP"/>
    </source>
</evidence>
<evidence type="ECO:0000313" key="2">
    <source>
        <dbReference type="EMBL" id="ACY19373.1"/>
    </source>
</evidence>
<dbReference type="RefSeq" id="WP_012831965.1">
    <property type="nucleotide sequence ID" value="NC_013441.1"/>
</dbReference>
<gene>
    <name evidence="2" type="ordered locus">Gbro_0014</name>
</gene>
<feature type="chain" id="PRO_5003010397" evidence="1">
    <location>
        <begin position="27"/>
        <end position="160"/>
    </location>
</feature>
<evidence type="ECO:0000313" key="3">
    <source>
        <dbReference type="Proteomes" id="UP000001219"/>
    </source>
</evidence>
<keyword evidence="3" id="KW-1185">Reference proteome</keyword>
<protein>
    <submittedName>
        <fullName evidence="2">Uncharacterized protein</fullName>
    </submittedName>
</protein>
<dbReference type="EMBL" id="CP001802">
    <property type="protein sequence ID" value="ACY19373.1"/>
    <property type="molecule type" value="Genomic_DNA"/>
</dbReference>
<dbReference type="HOGENOM" id="CLU_136108_0_0_11"/>
<reference evidence="3" key="1">
    <citation type="submission" date="2009-10" db="EMBL/GenBank/DDBJ databases">
        <title>The complete chromosome of Gordonia bronchialis DSM 43247.</title>
        <authorList>
            <consortium name="US DOE Joint Genome Institute (JGI-PGF)"/>
            <person name="Lucas S."/>
            <person name="Copeland A."/>
            <person name="Lapidus A."/>
            <person name="Glavina del Rio T."/>
            <person name="Dalin E."/>
            <person name="Tice H."/>
            <person name="Bruce D."/>
            <person name="Goodwin L."/>
            <person name="Pitluck S."/>
            <person name="Kyrpides N."/>
            <person name="Mavromatis K."/>
            <person name="Ivanova N."/>
            <person name="Ovchinnikova G."/>
            <person name="Saunders E."/>
            <person name="Brettin T."/>
            <person name="Detter J.C."/>
            <person name="Han C."/>
            <person name="Larimer F."/>
            <person name="Land M."/>
            <person name="Hauser L."/>
            <person name="Markowitz V."/>
            <person name="Cheng J.-F."/>
            <person name="Hugenholtz P."/>
            <person name="Woyke T."/>
            <person name="Wu D."/>
            <person name="Jando M."/>
            <person name="Schneider S."/>
            <person name="Goeker M."/>
            <person name="Klenk H.-P."/>
            <person name="Eisen J.A."/>
        </authorList>
    </citation>
    <scope>NUCLEOTIDE SEQUENCE [LARGE SCALE GENOMIC DNA]</scope>
    <source>
        <strain evidence="3">ATCC 25592 / DSM 43247 / BCRC 13721 / JCM 3198 / KCTC 3076 / NBRC 16047 / NCTC 10667</strain>
    </source>
</reference>
<dbReference type="Proteomes" id="UP000001219">
    <property type="component" value="Chromosome"/>
</dbReference>
<dbReference type="OrthoDB" id="4378933at2"/>
<sequence>MIRRFGIAIVMAVAATMLVGTSAASAEPQLLRVALYGENIATGGDHAYCRGAYGVRMVSPVGKRGVVRMTLLSHGFRGDGAAWKRDPHCRFLAIVSYTSSRTLFSENVIPVSFSSRPGERVVRDLAIGSGPAKIEVGTYARNSRVRLLQSYPLVFWTVIP</sequence>
<feature type="signal peptide" evidence="1">
    <location>
        <begin position="1"/>
        <end position="26"/>
    </location>
</feature>
<organism evidence="2 3">
    <name type="scientific">Gordonia bronchialis (strain ATCC 25592 / DSM 43247 / BCRC 13721 / JCM 3198 / KCTC 3076 / NBRC 16047 / NCTC 10667)</name>
    <name type="common">Rhodococcus bronchialis</name>
    <dbReference type="NCBI Taxonomy" id="526226"/>
    <lineage>
        <taxon>Bacteria</taxon>
        <taxon>Bacillati</taxon>
        <taxon>Actinomycetota</taxon>
        <taxon>Actinomycetes</taxon>
        <taxon>Mycobacteriales</taxon>
        <taxon>Gordoniaceae</taxon>
        <taxon>Gordonia</taxon>
    </lineage>
</organism>